<feature type="region of interest" description="Disordered" evidence="1">
    <location>
        <begin position="158"/>
        <end position="260"/>
    </location>
</feature>
<feature type="compositionally biased region" description="Low complexity" evidence="1">
    <location>
        <begin position="213"/>
        <end position="222"/>
    </location>
</feature>
<feature type="compositionally biased region" description="Acidic residues" evidence="1">
    <location>
        <begin position="191"/>
        <end position="211"/>
    </location>
</feature>
<dbReference type="RefSeq" id="WP_058271744.1">
    <property type="nucleotide sequence ID" value="NZ_CYPS01000008.1"/>
</dbReference>
<sequence length="530" mass="55594">MGGFLGGMIAGAVVVGLLGVVLSLNTPLTRKPVVNAEAPEPAPAATPEVSTEAAETVADADLVTAAPVTSDASGDQTDNLAGLADVETAPDSEPTISEVVTQVEGVEIPETVEVTTSNEAPVVPQPPAQLQPLPSTEGEPIISETAPEPPVAPKQEETIAEVEPQPAPEVLEILPEPEVERVQPEVTETQPEIEEPLPEVTETEIEPEPQPEPEVSAVQPEPESQPEPTAIEPLEPEVDPLEDNPIAVEGEEDPQLKKLPRIAAVPQIGGEEADTDGLTVGKRVVPLTERDDAPVSADEQPAVLLPGKPIDAYAAKFENPEAKPLMSIILIDDEGAFGAEALKDFPYPLSFAVSPSDPDAAEKMARHRAAGFEVLALADLPKAASAQDAEVSMAVWLDTLPETVGILEGVGTGIQGNRKLADQVAAIAGDTGRGLITQDNGLNTVQKLAARNGIPSGVIFRDIDGARQDPTIMRRFLDQAAFRAGQQGTVVMLGRLRPDTISALLLWGLEDRGGRVAMAPISAVMTQEAQ</sequence>
<accession>A0A0N7LN78</accession>
<feature type="region of interest" description="Disordered" evidence="1">
    <location>
        <begin position="120"/>
        <end position="141"/>
    </location>
</feature>
<dbReference type="EMBL" id="CYPS01000008">
    <property type="protein sequence ID" value="CUH41660.1"/>
    <property type="molecule type" value="Genomic_DNA"/>
</dbReference>
<dbReference type="InterPro" id="IPR006837">
    <property type="entry name" value="Divergent_DAC"/>
</dbReference>
<dbReference type="Proteomes" id="UP000050786">
    <property type="component" value="Unassembled WGS sequence"/>
</dbReference>
<evidence type="ECO:0000256" key="1">
    <source>
        <dbReference type="SAM" id="MobiDB-lite"/>
    </source>
</evidence>
<organism evidence="2 3">
    <name type="scientific">Ruegeria atlantica</name>
    <dbReference type="NCBI Taxonomy" id="81569"/>
    <lineage>
        <taxon>Bacteria</taxon>
        <taxon>Pseudomonadati</taxon>
        <taxon>Pseudomonadota</taxon>
        <taxon>Alphaproteobacteria</taxon>
        <taxon>Rhodobacterales</taxon>
        <taxon>Roseobacteraceae</taxon>
        <taxon>Ruegeria</taxon>
    </lineage>
</organism>
<proteinExistence type="predicted"/>
<dbReference type="InterPro" id="IPR011330">
    <property type="entry name" value="Glyco_hydro/deAcase_b/a-brl"/>
</dbReference>
<dbReference type="CDD" id="cd10936">
    <property type="entry name" value="CE4_DAC2"/>
    <property type="match status" value="1"/>
</dbReference>
<dbReference type="Gene3D" id="3.20.20.370">
    <property type="entry name" value="Glycoside hydrolase/deacetylase"/>
    <property type="match status" value="1"/>
</dbReference>
<reference evidence="3" key="1">
    <citation type="submission" date="2015-09" db="EMBL/GenBank/DDBJ databases">
        <authorList>
            <person name="Rodrigo-Torres L."/>
            <person name="Arahal D.R."/>
        </authorList>
    </citation>
    <scope>NUCLEOTIDE SEQUENCE [LARGE SCALE GENOMIC DNA]</scope>
    <source>
        <strain evidence="3">CECT 4293</strain>
    </source>
</reference>
<dbReference type="SUPFAM" id="SSF88713">
    <property type="entry name" value="Glycoside hydrolase/deacetylase"/>
    <property type="match status" value="1"/>
</dbReference>
<dbReference type="GO" id="GO:0005975">
    <property type="term" value="P:carbohydrate metabolic process"/>
    <property type="evidence" value="ECO:0007669"/>
    <property type="project" value="InterPro"/>
</dbReference>
<protein>
    <submittedName>
        <fullName evidence="2">Divergent polysaccharide deacetylase</fullName>
    </submittedName>
</protein>
<name>A0A0N7LN78_9RHOB</name>
<keyword evidence="3" id="KW-1185">Reference proteome</keyword>
<evidence type="ECO:0000313" key="2">
    <source>
        <dbReference type="EMBL" id="CUH41660.1"/>
    </source>
</evidence>
<gene>
    <name evidence="2" type="ORF">RUM4293_00538</name>
</gene>
<dbReference type="Pfam" id="PF04748">
    <property type="entry name" value="Polysacc_deac_2"/>
    <property type="match status" value="1"/>
</dbReference>
<evidence type="ECO:0000313" key="3">
    <source>
        <dbReference type="Proteomes" id="UP000050786"/>
    </source>
</evidence>
<dbReference type="AlphaFoldDB" id="A0A0N7LN78"/>